<evidence type="ECO:0000256" key="5">
    <source>
        <dbReference type="ARBA" id="ARBA00023157"/>
    </source>
</evidence>
<dbReference type="InterPro" id="IPR014349">
    <property type="entry name" value="Rieske_Fe-S_prot"/>
</dbReference>
<dbReference type="PROSITE" id="PS51296">
    <property type="entry name" value="RIESKE"/>
    <property type="match status" value="1"/>
</dbReference>
<organism evidence="9">
    <name type="scientific">hot springs metagenome</name>
    <dbReference type="NCBI Taxonomy" id="433727"/>
    <lineage>
        <taxon>unclassified sequences</taxon>
        <taxon>metagenomes</taxon>
        <taxon>ecological metagenomes</taxon>
    </lineage>
</organism>
<dbReference type="GO" id="GO:0051537">
    <property type="term" value="F:2 iron, 2 sulfur cluster binding"/>
    <property type="evidence" value="ECO:0007669"/>
    <property type="project" value="UniProtKB-KW"/>
</dbReference>
<protein>
    <submittedName>
        <fullName evidence="9">Menaquinol-cytochrome C reductase</fullName>
    </submittedName>
</protein>
<dbReference type="SUPFAM" id="SSF50022">
    <property type="entry name" value="ISP domain"/>
    <property type="match status" value="1"/>
</dbReference>
<dbReference type="Pfam" id="PF00355">
    <property type="entry name" value="Rieske"/>
    <property type="match status" value="1"/>
</dbReference>
<keyword evidence="1" id="KW-0001">2Fe-2S</keyword>
<dbReference type="InterPro" id="IPR005805">
    <property type="entry name" value="Rieske_Fe-S_prot_C"/>
</dbReference>
<dbReference type="CDD" id="cd03467">
    <property type="entry name" value="Rieske"/>
    <property type="match status" value="1"/>
</dbReference>
<dbReference type="AlphaFoldDB" id="A0A5J4L2D4"/>
<evidence type="ECO:0000256" key="3">
    <source>
        <dbReference type="ARBA" id="ARBA00023004"/>
    </source>
</evidence>
<reference evidence="9" key="1">
    <citation type="submission" date="2019-10" db="EMBL/GenBank/DDBJ databases">
        <title>Metagenomic sequencing of thiosulfate-disproportionating enrichment culture.</title>
        <authorList>
            <person name="Umezawa K."/>
            <person name="Kojima H."/>
            <person name="Fukui M."/>
        </authorList>
    </citation>
    <scope>NUCLEOTIDE SEQUENCE</scope>
    <source>
        <strain evidence="9">45J</strain>
    </source>
</reference>
<comment type="cofactor">
    <cofactor evidence="6">
        <name>[2Fe-2S] cluster</name>
        <dbReference type="ChEBI" id="CHEBI:190135"/>
    </cofactor>
</comment>
<keyword evidence="4" id="KW-0411">Iron-sulfur</keyword>
<keyword evidence="5" id="KW-1015">Disulfide bond</keyword>
<gene>
    <name evidence="9" type="ORF">A45J_2146</name>
</gene>
<evidence type="ECO:0000313" key="9">
    <source>
        <dbReference type="EMBL" id="GER94385.1"/>
    </source>
</evidence>
<evidence type="ECO:0000256" key="7">
    <source>
        <dbReference type="SAM" id="Phobius"/>
    </source>
</evidence>
<dbReference type="InterPro" id="IPR036922">
    <property type="entry name" value="Rieske_2Fe-2S_sf"/>
</dbReference>
<keyword evidence="7" id="KW-0472">Membrane</keyword>
<name>A0A5J4L2D4_9ZZZZ</name>
<dbReference type="GO" id="GO:0016020">
    <property type="term" value="C:membrane"/>
    <property type="evidence" value="ECO:0007669"/>
    <property type="project" value="InterPro"/>
</dbReference>
<keyword evidence="7" id="KW-0812">Transmembrane</keyword>
<feature type="transmembrane region" description="Helical" evidence="7">
    <location>
        <begin position="12"/>
        <end position="35"/>
    </location>
</feature>
<evidence type="ECO:0000256" key="4">
    <source>
        <dbReference type="ARBA" id="ARBA00023014"/>
    </source>
</evidence>
<dbReference type="PRINTS" id="PR00162">
    <property type="entry name" value="RIESKE"/>
</dbReference>
<evidence type="ECO:0000259" key="8">
    <source>
        <dbReference type="PROSITE" id="PS51296"/>
    </source>
</evidence>
<dbReference type="Gene3D" id="2.102.10.10">
    <property type="entry name" value="Rieske [2Fe-2S] iron-sulphur domain"/>
    <property type="match status" value="1"/>
</dbReference>
<keyword evidence="7" id="KW-1133">Transmembrane helix</keyword>
<evidence type="ECO:0000256" key="6">
    <source>
        <dbReference type="ARBA" id="ARBA00034078"/>
    </source>
</evidence>
<sequence>MSDNSMTRRRFLGAGIGVITGAIAVGVGGAALTSIGAPAITNRREGKWIEAGNVSELTPGQFNKVGIVYDAKDGWLEGKVKQLVYVKINGEEVFALSATCSHLGCNVNYDEATGGFKCPCHSGVYDATGKNISGPPPKPLTKLDAKIEDGKLFINTAVKEA</sequence>
<comment type="caution">
    <text evidence="9">The sequence shown here is derived from an EMBL/GenBank/DDBJ whole genome shotgun (WGS) entry which is preliminary data.</text>
</comment>
<keyword evidence="2" id="KW-0479">Metal-binding</keyword>
<dbReference type="GO" id="GO:0046872">
    <property type="term" value="F:metal ion binding"/>
    <property type="evidence" value="ECO:0007669"/>
    <property type="project" value="UniProtKB-KW"/>
</dbReference>
<accession>A0A5J4L2D4</accession>
<dbReference type="PANTHER" id="PTHR10134">
    <property type="entry name" value="CYTOCHROME B-C1 COMPLEX SUBUNIT RIESKE, MITOCHONDRIAL"/>
    <property type="match status" value="1"/>
</dbReference>
<evidence type="ECO:0000256" key="2">
    <source>
        <dbReference type="ARBA" id="ARBA00022723"/>
    </source>
</evidence>
<dbReference type="InterPro" id="IPR006311">
    <property type="entry name" value="TAT_signal"/>
</dbReference>
<dbReference type="InterPro" id="IPR017941">
    <property type="entry name" value="Rieske_2Fe-2S"/>
</dbReference>
<keyword evidence="3" id="KW-0408">Iron</keyword>
<dbReference type="PROSITE" id="PS51318">
    <property type="entry name" value="TAT"/>
    <property type="match status" value="1"/>
</dbReference>
<feature type="domain" description="Rieske" evidence="8">
    <location>
        <begin position="49"/>
        <end position="154"/>
    </location>
</feature>
<proteinExistence type="predicted"/>
<evidence type="ECO:0000256" key="1">
    <source>
        <dbReference type="ARBA" id="ARBA00022714"/>
    </source>
</evidence>
<dbReference type="EMBL" id="BLAB01000001">
    <property type="protein sequence ID" value="GER94385.1"/>
    <property type="molecule type" value="Genomic_DNA"/>
</dbReference>